<dbReference type="GO" id="GO:0005802">
    <property type="term" value="C:trans-Golgi network"/>
    <property type="evidence" value="ECO:0007669"/>
    <property type="project" value="TreeGrafter"/>
</dbReference>
<evidence type="ECO:0000256" key="5">
    <source>
        <dbReference type="RuleBase" id="RU367084"/>
    </source>
</evidence>
<dbReference type="STRING" id="27835.A0A0N4XXX2"/>
<evidence type="ECO:0000256" key="3">
    <source>
        <dbReference type="ARBA" id="ARBA00022777"/>
    </source>
</evidence>
<sequence length="107" mass="12607">MLVFRIADPFGWAQLPMAQKPFSEETVNAILPLLDDTNFVRELGEELKQVFKKDKGFDKKMFERQLSVMRGQIFNLREALRTKKSPYQLILVGFFQVERFSKNEIFS</sequence>
<evidence type="ECO:0000313" key="6">
    <source>
        <dbReference type="EMBL" id="VDL71471.1"/>
    </source>
</evidence>
<keyword evidence="5" id="KW-0472">Membrane</keyword>
<evidence type="ECO:0000313" key="8">
    <source>
        <dbReference type="WBParaSite" id="NBR_0000788101-mRNA-1"/>
    </source>
</evidence>
<dbReference type="GO" id="GO:0007032">
    <property type="term" value="P:endosome organization"/>
    <property type="evidence" value="ECO:0007669"/>
    <property type="project" value="TreeGrafter"/>
</dbReference>
<dbReference type="GO" id="GO:0005765">
    <property type="term" value="C:lysosomal membrane"/>
    <property type="evidence" value="ECO:0007669"/>
    <property type="project" value="TreeGrafter"/>
</dbReference>
<keyword evidence="4 5" id="KW-0067">ATP-binding</keyword>
<name>A0A0N4XXX2_NIPBR</name>
<comment type="subcellular location">
    <subcellularLocation>
        <location evidence="5">Membrane</location>
        <topology evidence="5">Peripheral membrane protein</topology>
    </subcellularLocation>
</comment>
<dbReference type="GO" id="GO:0046854">
    <property type="term" value="P:phosphatidylinositol phosphate biosynthetic process"/>
    <property type="evidence" value="ECO:0007669"/>
    <property type="project" value="UniProtKB-UniRule"/>
</dbReference>
<evidence type="ECO:0000256" key="1">
    <source>
        <dbReference type="ARBA" id="ARBA00022679"/>
    </source>
</evidence>
<evidence type="ECO:0000256" key="2">
    <source>
        <dbReference type="ARBA" id="ARBA00022741"/>
    </source>
</evidence>
<keyword evidence="3 5" id="KW-0418">Kinase</keyword>
<evidence type="ECO:0000313" key="7">
    <source>
        <dbReference type="Proteomes" id="UP000271162"/>
    </source>
</evidence>
<dbReference type="OMA" id="LMMNESP"/>
<keyword evidence="2 5" id="KW-0547">Nucleotide-binding</keyword>
<dbReference type="EMBL" id="UYSL01019936">
    <property type="protein sequence ID" value="VDL71471.1"/>
    <property type="molecule type" value="Genomic_DNA"/>
</dbReference>
<protein>
    <recommendedName>
        <fullName evidence="5">Phosphatidylinositol 4-kinase type 2</fullName>
        <ecNumber evidence="5">2.7.1.67</ecNumber>
    </recommendedName>
</protein>
<comment type="catalytic activity">
    <reaction evidence="5">
        <text>a 1,2-diacyl-sn-glycero-3-phospho-(1D-myo-inositol) + ATP = a 1,2-diacyl-sn-glycero-3-phospho-(1D-myo-inositol 4-phosphate) + ADP + H(+)</text>
        <dbReference type="Rhea" id="RHEA:19877"/>
        <dbReference type="ChEBI" id="CHEBI:15378"/>
        <dbReference type="ChEBI" id="CHEBI:30616"/>
        <dbReference type="ChEBI" id="CHEBI:57880"/>
        <dbReference type="ChEBI" id="CHEBI:58178"/>
        <dbReference type="ChEBI" id="CHEBI:456216"/>
        <dbReference type="EC" id="2.7.1.67"/>
    </reaction>
</comment>
<dbReference type="InterPro" id="IPR039756">
    <property type="entry name" value="Lsb6/PI4K2"/>
</dbReference>
<keyword evidence="1 5" id="KW-0808">Transferase</keyword>
<dbReference type="GO" id="GO:0005524">
    <property type="term" value="F:ATP binding"/>
    <property type="evidence" value="ECO:0007669"/>
    <property type="project" value="UniProtKB-UniRule"/>
</dbReference>
<dbReference type="PANTHER" id="PTHR12865:SF1">
    <property type="entry name" value="PHOSPHATIDYLINOSITOL 4-KINASE TYPE 2"/>
    <property type="match status" value="1"/>
</dbReference>
<dbReference type="GO" id="GO:0005768">
    <property type="term" value="C:endosome"/>
    <property type="evidence" value="ECO:0007669"/>
    <property type="project" value="TreeGrafter"/>
</dbReference>
<reference evidence="6 7" key="2">
    <citation type="submission" date="2018-11" db="EMBL/GenBank/DDBJ databases">
        <authorList>
            <consortium name="Pathogen Informatics"/>
        </authorList>
    </citation>
    <scope>NUCLEOTIDE SEQUENCE [LARGE SCALE GENOMIC DNA]</scope>
</reference>
<dbReference type="GO" id="GO:0007030">
    <property type="term" value="P:Golgi organization"/>
    <property type="evidence" value="ECO:0007669"/>
    <property type="project" value="TreeGrafter"/>
</dbReference>
<organism evidence="8">
    <name type="scientific">Nippostrongylus brasiliensis</name>
    <name type="common">Rat hookworm</name>
    <dbReference type="NCBI Taxonomy" id="27835"/>
    <lineage>
        <taxon>Eukaryota</taxon>
        <taxon>Metazoa</taxon>
        <taxon>Ecdysozoa</taxon>
        <taxon>Nematoda</taxon>
        <taxon>Chromadorea</taxon>
        <taxon>Rhabditida</taxon>
        <taxon>Rhabditina</taxon>
        <taxon>Rhabditomorpha</taxon>
        <taxon>Strongyloidea</taxon>
        <taxon>Heligmosomidae</taxon>
        <taxon>Nippostrongylus</taxon>
    </lineage>
</organism>
<dbReference type="GO" id="GO:0004430">
    <property type="term" value="F:1-phosphatidylinositol 4-kinase activity"/>
    <property type="evidence" value="ECO:0007669"/>
    <property type="project" value="UniProtKB-UniRule"/>
</dbReference>
<reference evidence="8" key="1">
    <citation type="submission" date="2017-02" db="UniProtKB">
        <authorList>
            <consortium name="WormBaseParasite"/>
        </authorList>
    </citation>
    <scope>IDENTIFICATION</scope>
</reference>
<dbReference type="EC" id="2.7.1.67" evidence="5"/>
<dbReference type="WBParaSite" id="NBR_0000788101-mRNA-1">
    <property type="protein sequence ID" value="NBR_0000788101-mRNA-1"/>
    <property type="gene ID" value="NBR_0000788101"/>
</dbReference>
<dbReference type="GO" id="GO:0005886">
    <property type="term" value="C:plasma membrane"/>
    <property type="evidence" value="ECO:0007669"/>
    <property type="project" value="TreeGrafter"/>
</dbReference>
<evidence type="ECO:0000256" key="4">
    <source>
        <dbReference type="ARBA" id="ARBA00022840"/>
    </source>
</evidence>
<dbReference type="Proteomes" id="UP000271162">
    <property type="component" value="Unassembled WGS sequence"/>
</dbReference>
<keyword evidence="7" id="KW-1185">Reference proteome</keyword>
<dbReference type="PANTHER" id="PTHR12865">
    <property type="entry name" value="PHOSPHATIDYLINOSITOL 4-KINASE TYPE-II"/>
    <property type="match status" value="1"/>
</dbReference>
<dbReference type="AlphaFoldDB" id="A0A0N4XXX2"/>
<proteinExistence type="inferred from homology"/>
<gene>
    <name evidence="6" type="ORF">NBR_LOCUS7882</name>
</gene>
<comment type="similarity">
    <text evidence="5">Belongs to the PI3/PI4-kinase family. Type II PI4K subfamily.</text>
</comment>
<accession>A0A0N4XXX2</accession>